<dbReference type="InterPro" id="IPR036416">
    <property type="entry name" value="Pept_tRNA_hydro_sf"/>
</dbReference>
<dbReference type="AlphaFoldDB" id="A0A5C1ADX2"/>
<dbReference type="PANTHER" id="PTHR17224:SF1">
    <property type="entry name" value="PEPTIDYL-TRNA HYDROLASE"/>
    <property type="match status" value="1"/>
</dbReference>
<dbReference type="FunFam" id="3.40.50.1470:FF:000001">
    <property type="entry name" value="Peptidyl-tRNA hydrolase"/>
    <property type="match status" value="1"/>
</dbReference>
<reference evidence="12" key="1">
    <citation type="submission" date="2019-08" db="EMBL/GenBank/DDBJ databases">
        <title>Limnoglobus roseus gen. nov., sp. nov., a novel freshwater planctomycete with a giant genome from the family Gemmataceae.</title>
        <authorList>
            <person name="Kulichevskaya I.S."/>
            <person name="Naumoff D.G."/>
            <person name="Miroshnikov K."/>
            <person name="Ivanova A."/>
            <person name="Philippov D.A."/>
            <person name="Hakobyan A."/>
            <person name="Rijpstra I.C."/>
            <person name="Sinninghe Damste J.S."/>
            <person name="Liesack W."/>
            <person name="Dedysh S.N."/>
        </authorList>
    </citation>
    <scope>NUCLEOTIDE SEQUENCE [LARGE SCALE GENOMIC DNA]</scope>
    <source>
        <strain evidence="12">PX52</strain>
    </source>
</reference>
<evidence type="ECO:0000313" key="11">
    <source>
        <dbReference type="EMBL" id="QEL15268.1"/>
    </source>
</evidence>
<comment type="function">
    <text evidence="7">Catalyzes the release of premature peptidyl moieties from peptidyl-tRNA molecules trapped in stalled 50S ribosomal subunits, and thus maintains levels of free tRNAs and 50S ribosomes.</text>
</comment>
<evidence type="ECO:0000256" key="6">
    <source>
        <dbReference type="ARBA" id="ARBA00050038"/>
    </source>
</evidence>
<evidence type="ECO:0000256" key="9">
    <source>
        <dbReference type="RuleBase" id="RU004320"/>
    </source>
</evidence>
<dbReference type="OrthoDB" id="9800507at2"/>
<feature type="compositionally biased region" description="Basic and acidic residues" evidence="10">
    <location>
        <begin position="186"/>
        <end position="217"/>
    </location>
</feature>
<proteinExistence type="inferred from homology"/>
<feature type="region of interest" description="Disordered" evidence="10">
    <location>
        <begin position="184"/>
        <end position="217"/>
    </location>
</feature>
<comment type="subunit">
    <text evidence="7">Monomer.</text>
</comment>
<evidence type="ECO:0000256" key="7">
    <source>
        <dbReference type="HAMAP-Rule" id="MF_00083"/>
    </source>
</evidence>
<keyword evidence="7" id="KW-0963">Cytoplasm</keyword>
<dbReference type="EMBL" id="CP042425">
    <property type="protein sequence ID" value="QEL15268.1"/>
    <property type="molecule type" value="Genomic_DNA"/>
</dbReference>
<evidence type="ECO:0000256" key="4">
    <source>
        <dbReference type="ARBA" id="ARBA00022884"/>
    </source>
</evidence>
<protein>
    <recommendedName>
        <fullName evidence="6 7">Peptidyl-tRNA hydrolase</fullName>
        <shortName evidence="7">Pth</shortName>
        <ecNumber evidence="1 7">3.1.1.29</ecNumber>
    </recommendedName>
</protein>
<dbReference type="RefSeq" id="WP_149110095.1">
    <property type="nucleotide sequence ID" value="NZ_CP042425.1"/>
</dbReference>
<dbReference type="CDD" id="cd00462">
    <property type="entry name" value="PTH"/>
    <property type="match status" value="1"/>
</dbReference>
<dbReference type="Proteomes" id="UP000324974">
    <property type="component" value="Chromosome"/>
</dbReference>
<evidence type="ECO:0000256" key="2">
    <source>
        <dbReference type="ARBA" id="ARBA00022555"/>
    </source>
</evidence>
<feature type="active site" description="Proton acceptor" evidence="7">
    <location>
        <position position="19"/>
    </location>
</feature>
<dbReference type="InterPro" id="IPR001328">
    <property type="entry name" value="Pept_tRNA_hydro"/>
</dbReference>
<accession>A0A5C1ADX2</accession>
<gene>
    <name evidence="7" type="primary">pth</name>
    <name evidence="11" type="ORF">PX52LOC_02183</name>
</gene>
<dbReference type="Gene3D" id="3.40.50.1470">
    <property type="entry name" value="Peptidyl-tRNA hydrolase"/>
    <property type="match status" value="1"/>
</dbReference>
<keyword evidence="4 7" id="KW-0694">RNA-binding</keyword>
<dbReference type="GO" id="GO:0072344">
    <property type="term" value="P:rescue of stalled ribosome"/>
    <property type="evidence" value="ECO:0007669"/>
    <property type="project" value="UniProtKB-UniRule"/>
</dbReference>
<dbReference type="HAMAP" id="MF_00083">
    <property type="entry name" value="Pept_tRNA_hydro_bact"/>
    <property type="match status" value="1"/>
</dbReference>
<comment type="function">
    <text evidence="7">Hydrolyzes ribosome-free peptidyl-tRNAs (with 1 or more amino acids incorporated), which drop off the ribosome during protein synthesis, or as a result of ribosome stalling.</text>
</comment>
<feature type="site" description="Stabilizes the basic form of H active site to accept a proton" evidence="7">
    <location>
        <position position="91"/>
    </location>
</feature>
<evidence type="ECO:0000256" key="8">
    <source>
        <dbReference type="RuleBase" id="RU000673"/>
    </source>
</evidence>
<comment type="similarity">
    <text evidence="5 7 9">Belongs to the PTH family.</text>
</comment>
<feature type="binding site" evidence="7">
    <location>
        <position position="14"/>
    </location>
    <ligand>
        <name>tRNA</name>
        <dbReference type="ChEBI" id="CHEBI:17843"/>
    </ligand>
</feature>
<feature type="binding site" evidence="7">
    <location>
        <position position="66"/>
    </location>
    <ligand>
        <name>tRNA</name>
        <dbReference type="ChEBI" id="CHEBI:17843"/>
    </ligand>
</feature>
<dbReference type="EC" id="3.1.1.29" evidence="1 7"/>
<evidence type="ECO:0000256" key="10">
    <source>
        <dbReference type="SAM" id="MobiDB-lite"/>
    </source>
</evidence>
<evidence type="ECO:0000313" key="12">
    <source>
        <dbReference type="Proteomes" id="UP000324974"/>
    </source>
</evidence>
<dbReference type="GO" id="GO:0006515">
    <property type="term" value="P:protein quality control for misfolded or incompletely synthesized proteins"/>
    <property type="evidence" value="ECO:0007669"/>
    <property type="project" value="UniProtKB-UniRule"/>
</dbReference>
<feature type="site" description="Discriminates between blocked and unblocked aminoacyl-tRNA" evidence="7">
    <location>
        <position position="9"/>
    </location>
</feature>
<dbReference type="KEGG" id="lrs:PX52LOC_02183"/>
<feature type="binding site" evidence="7">
    <location>
        <position position="112"/>
    </location>
    <ligand>
        <name>tRNA</name>
        <dbReference type="ChEBI" id="CHEBI:17843"/>
    </ligand>
</feature>
<feature type="binding site" evidence="7">
    <location>
        <position position="64"/>
    </location>
    <ligand>
        <name>tRNA</name>
        <dbReference type="ChEBI" id="CHEBI:17843"/>
    </ligand>
</feature>
<comment type="catalytic activity">
    <reaction evidence="7 8">
        <text>an N-acyl-L-alpha-aminoacyl-tRNA + H2O = an N-acyl-L-amino acid + a tRNA + H(+)</text>
        <dbReference type="Rhea" id="RHEA:54448"/>
        <dbReference type="Rhea" id="RHEA-COMP:10123"/>
        <dbReference type="Rhea" id="RHEA-COMP:13883"/>
        <dbReference type="ChEBI" id="CHEBI:15377"/>
        <dbReference type="ChEBI" id="CHEBI:15378"/>
        <dbReference type="ChEBI" id="CHEBI:59874"/>
        <dbReference type="ChEBI" id="CHEBI:78442"/>
        <dbReference type="ChEBI" id="CHEBI:138191"/>
        <dbReference type="EC" id="3.1.1.29"/>
    </reaction>
</comment>
<evidence type="ECO:0000256" key="1">
    <source>
        <dbReference type="ARBA" id="ARBA00013260"/>
    </source>
</evidence>
<dbReference type="Pfam" id="PF01195">
    <property type="entry name" value="Pept_tRNA_hydro"/>
    <property type="match status" value="1"/>
</dbReference>
<name>A0A5C1ADX2_9BACT</name>
<dbReference type="NCBIfam" id="TIGR00447">
    <property type="entry name" value="pth"/>
    <property type="match status" value="1"/>
</dbReference>
<organism evidence="11 12">
    <name type="scientific">Limnoglobus roseus</name>
    <dbReference type="NCBI Taxonomy" id="2598579"/>
    <lineage>
        <taxon>Bacteria</taxon>
        <taxon>Pseudomonadati</taxon>
        <taxon>Planctomycetota</taxon>
        <taxon>Planctomycetia</taxon>
        <taxon>Gemmatales</taxon>
        <taxon>Gemmataceae</taxon>
        <taxon>Limnoglobus</taxon>
    </lineage>
</organism>
<dbReference type="SUPFAM" id="SSF53178">
    <property type="entry name" value="Peptidyl-tRNA hydrolase-like"/>
    <property type="match status" value="1"/>
</dbReference>
<sequence>MKVVVGLGNPGAKYVGTRHNVGFEVIDYLAGGPGVGPFRQQFQAMIAEATEGGEKVLLVKPETFMNLSGRAVRAVADFYKVPLENLLIISDDFNLPLGKLRVRANGSHGGQNGLRNIQEQLGTDAYPRMRIGVGQPDAGEAVDFVLSRFKPGERVAVEDAVAKAANGVLLWLRKGLEACMNTANAGEKKAKESKERVQKNEKKLKDADTKPAADEKL</sequence>
<dbReference type="PANTHER" id="PTHR17224">
    <property type="entry name" value="PEPTIDYL-TRNA HYDROLASE"/>
    <property type="match status" value="1"/>
</dbReference>
<dbReference type="GO" id="GO:0004045">
    <property type="term" value="F:peptidyl-tRNA hydrolase activity"/>
    <property type="evidence" value="ECO:0007669"/>
    <property type="project" value="UniProtKB-UniRule"/>
</dbReference>
<keyword evidence="2 7" id="KW-0820">tRNA-binding</keyword>
<evidence type="ECO:0000256" key="3">
    <source>
        <dbReference type="ARBA" id="ARBA00022801"/>
    </source>
</evidence>
<dbReference type="PROSITE" id="PS01195">
    <property type="entry name" value="PEPT_TRNA_HYDROL_1"/>
    <property type="match status" value="1"/>
</dbReference>
<keyword evidence="3 7" id="KW-0378">Hydrolase</keyword>
<dbReference type="GO" id="GO:0000049">
    <property type="term" value="F:tRNA binding"/>
    <property type="evidence" value="ECO:0007669"/>
    <property type="project" value="UniProtKB-UniRule"/>
</dbReference>
<dbReference type="GO" id="GO:0005737">
    <property type="term" value="C:cytoplasm"/>
    <property type="evidence" value="ECO:0007669"/>
    <property type="project" value="UniProtKB-SubCell"/>
</dbReference>
<comment type="subcellular location">
    <subcellularLocation>
        <location evidence="7">Cytoplasm</location>
    </subcellularLocation>
</comment>
<dbReference type="InterPro" id="IPR018171">
    <property type="entry name" value="Pept_tRNA_hydro_CS"/>
</dbReference>
<evidence type="ECO:0000256" key="5">
    <source>
        <dbReference type="ARBA" id="ARBA00038063"/>
    </source>
</evidence>
<keyword evidence="12" id="KW-1185">Reference proteome</keyword>